<proteinExistence type="predicted"/>
<feature type="domain" description="Phage tail assembly chaperone-like" evidence="1">
    <location>
        <begin position="68"/>
        <end position="125"/>
    </location>
</feature>
<evidence type="ECO:0000313" key="3">
    <source>
        <dbReference type="Proteomes" id="UP001305174"/>
    </source>
</evidence>
<reference evidence="3" key="1">
    <citation type="submission" date="2024-05" db="EMBL/GenBank/DDBJ databases">
        <authorList>
            <person name="Tikunov A.Y."/>
            <person name="Morozova V.V."/>
            <person name="Kozlova Y.N."/>
            <person name="Tikunova N.V."/>
            <person name="Babkin I.V."/>
        </authorList>
    </citation>
    <scope>NUCLEOTIDE SEQUENCE [LARGE SCALE GENOMIC DNA]</scope>
</reference>
<dbReference type="Proteomes" id="UP001305174">
    <property type="component" value="Segment"/>
</dbReference>
<organism evidence="2 3">
    <name type="scientific">Pseudomonas phage vB_PseuGesM_254</name>
    <dbReference type="NCBI Taxonomy" id="3092638"/>
    <lineage>
        <taxon>Viruses</taxon>
        <taxon>Duplodnaviria</taxon>
        <taxon>Heunggongvirae</taxon>
        <taxon>Uroviricota</taxon>
        <taxon>Caudoviricetes</taxon>
        <taxon>Vandenendeviridae</taxon>
        <taxon>Chemalvirus</taxon>
        <taxon>Chemalvirus PseuGes254</taxon>
    </lineage>
</organism>
<dbReference type="EMBL" id="OR575930">
    <property type="protein sequence ID" value="WOZ57496.1"/>
    <property type="molecule type" value="Genomic_DNA"/>
</dbReference>
<accession>A0AAX4G800</accession>
<dbReference type="InterPro" id="IPR031893">
    <property type="entry name" value="Phage_tail_APC"/>
</dbReference>
<dbReference type="Pfam" id="PF16778">
    <property type="entry name" value="Phage_tail_APC"/>
    <property type="match status" value="1"/>
</dbReference>
<name>A0AAX4G800_9CAUD</name>
<evidence type="ECO:0000259" key="1">
    <source>
        <dbReference type="Pfam" id="PF16778"/>
    </source>
</evidence>
<evidence type="ECO:0000313" key="2">
    <source>
        <dbReference type="EMBL" id="WOZ57496.1"/>
    </source>
</evidence>
<keyword evidence="3" id="KW-1185">Reference proteome</keyword>
<protein>
    <submittedName>
        <fullName evidence="2">Tail fiber assembly protein</fullName>
    </submittedName>
</protein>
<sequence>MYFLNKTTLGFDWFDEDPKDKNLIALTDEYHQELITARNTGGKVISVVKNKIVVKDFVIPESDYPEIERRWRDSELKRADVELLKAEDDDGVGTPKEWRAYRKALRAWPENKDFPKMKFRPKAPDIEIN</sequence>